<name>A0A3E2W300_CLOIN</name>
<evidence type="ECO:0000313" key="2">
    <source>
        <dbReference type="EMBL" id="RGC18561.1"/>
    </source>
</evidence>
<dbReference type="RefSeq" id="WP_117441806.1">
    <property type="nucleotide sequence ID" value="NZ_JAJFEN010000008.1"/>
</dbReference>
<reference evidence="2 3" key="1">
    <citation type="submission" date="2018-08" db="EMBL/GenBank/DDBJ databases">
        <title>A genome reference for cultivated species of the human gut microbiota.</title>
        <authorList>
            <person name="Zou Y."/>
            <person name="Xue W."/>
            <person name="Luo G."/>
        </authorList>
    </citation>
    <scope>NUCLEOTIDE SEQUENCE [LARGE SCALE GENOMIC DNA]</scope>
    <source>
        <strain evidence="2 3">OF01-2LB</strain>
    </source>
</reference>
<dbReference type="Pfam" id="PF06782">
    <property type="entry name" value="UPF0236"/>
    <property type="match status" value="1"/>
</dbReference>
<dbReference type="EMBL" id="QVEV01000002">
    <property type="protein sequence ID" value="RGC18561.1"/>
    <property type="molecule type" value="Genomic_DNA"/>
</dbReference>
<evidence type="ECO:0000256" key="1">
    <source>
        <dbReference type="ARBA" id="ARBA00006539"/>
    </source>
</evidence>
<gene>
    <name evidence="2" type="ORF">DXA38_02370</name>
</gene>
<dbReference type="OrthoDB" id="1719576at2"/>
<organism evidence="2 3">
    <name type="scientific">Clostridium innocuum</name>
    <dbReference type="NCBI Taxonomy" id="1522"/>
    <lineage>
        <taxon>Bacteria</taxon>
        <taxon>Bacillati</taxon>
        <taxon>Bacillota</taxon>
        <taxon>Clostridia</taxon>
        <taxon>Eubacteriales</taxon>
        <taxon>Clostridiaceae</taxon>
        <taxon>Clostridium</taxon>
    </lineage>
</organism>
<evidence type="ECO:0000313" key="3">
    <source>
        <dbReference type="Proteomes" id="UP000260025"/>
    </source>
</evidence>
<comment type="caution">
    <text evidence="2">The sequence shown here is derived from an EMBL/GenBank/DDBJ whole genome shotgun (WGS) entry which is preliminary data.</text>
</comment>
<dbReference type="Proteomes" id="UP000260025">
    <property type="component" value="Unassembled WGS sequence"/>
</dbReference>
<sequence>MSDEKYKALQNEHADNGKAKKTMIKMAVIFEGVEHIGKRNKLISPYTVIGYTSTFWQDVMDKVKLITSMGDGAPWIYSSAEELKTSLTNTRFLLDGFHAKQAINRISTKKENRELLAYYLIHDEKKEFKYLVDRISNGKKTERIKRIKKQWNYLQSRWSNAVEIFQAEIGCSMESHIEHNLATLISSVPKAYSREWLEKLVKLIAMDKNGEDMQILYLKSLTMKEDNGTVNFNPPMDLSLFDKKADTYDKGDSSRSIHSFLKKHLRELALFLAGNRKEKNLTFFDFFLLLSYNPITFLLYPHHFFLISHSEVETER</sequence>
<accession>A0A3E2W300</accession>
<proteinExistence type="inferred from homology"/>
<dbReference type="InterPro" id="IPR009620">
    <property type="entry name" value="UPF0236"/>
</dbReference>
<protein>
    <submittedName>
        <fullName evidence="2">Uncharacterized protein</fullName>
    </submittedName>
</protein>
<dbReference type="AlphaFoldDB" id="A0A3E2W300"/>
<comment type="similarity">
    <text evidence="1">Belongs to the UPF0236 family.</text>
</comment>